<evidence type="ECO:0000313" key="3">
    <source>
        <dbReference type="EMBL" id="CAA7388516.1"/>
    </source>
</evidence>
<reference evidence="2" key="1">
    <citation type="submission" date="2019-12" db="EMBL/GenBank/DDBJ databases">
        <authorList>
            <person name="Scholz U."/>
            <person name="Mascher M."/>
            <person name="Fiebig A."/>
        </authorList>
    </citation>
    <scope>NUCLEOTIDE SEQUENCE</scope>
</reference>
<protein>
    <submittedName>
        <fullName evidence="2">Uncharacterized protein</fullName>
    </submittedName>
</protein>
<dbReference type="AlphaFoldDB" id="A0A7I8IAY4"/>
<organism evidence="2">
    <name type="scientific">Spirodela intermedia</name>
    <name type="common">Intermediate duckweed</name>
    <dbReference type="NCBI Taxonomy" id="51605"/>
    <lineage>
        <taxon>Eukaryota</taxon>
        <taxon>Viridiplantae</taxon>
        <taxon>Streptophyta</taxon>
        <taxon>Embryophyta</taxon>
        <taxon>Tracheophyta</taxon>
        <taxon>Spermatophyta</taxon>
        <taxon>Magnoliopsida</taxon>
        <taxon>Liliopsida</taxon>
        <taxon>Araceae</taxon>
        <taxon>Lemnoideae</taxon>
        <taxon>Spirodela</taxon>
    </lineage>
</organism>
<proteinExistence type="predicted"/>
<keyword evidence="4" id="KW-1185">Reference proteome</keyword>
<name>A0A7I8IAY4_SPIIN</name>
<accession>A0A7I8IAY4</accession>
<sequence length="171" mass="18943">MKKEHHSAKTICFQRILQQDFDMSLAFCNHEKKQRSDDAGSQAPSAGKQLSRKMSLDSPSSTDSKSMEASTSMSADINSGVNSSSKPTERHFLAPYCNCLPMCNMLLQAVDFDRQPSVASSTLVELTARLDFFKERRSQLMKQLHSLDLSHGGASSQGLRFKASPPWASPR</sequence>
<evidence type="ECO:0000256" key="1">
    <source>
        <dbReference type="SAM" id="MobiDB-lite"/>
    </source>
</evidence>
<dbReference type="InterPro" id="IPR052799">
    <property type="entry name" value="Rho_GAP_Regulators"/>
</dbReference>
<feature type="compositionally biased region" description="Polar residues" evidence="1">
    <location>
        <begin position="68"/>
        <end position="84"/>
    </location>
</feature>
<evidence type="ECO:0000313" key="2">
    <source>
        <dbReference type="EMBL" id="CAA2614249.1"/>
    </source>
</evidence>
<evidence type="ECO:0000313" key="4">
    <source>
        <dbReference type="Proteomes" id="UP000663760"/>
    </source>
</evidence>
<feature type="region of interest" description="Disordered" evidence="1">
    <location>
        <begin position="33"/>
        <end position="84"/>
    </location>
</feature>
<dbReference type="EMBL" id="LR746264">
    <property type="protein sequence ID" value="CAA7388516.1"/>
    <property type="molecule type" value="Genomic_DNA"/>
</dbReference>
<feature type="region of interest" description="Disordered" evidence="1">
    <location>
        <begin position="151"/>
        <end position="171"/>
    </location>
</feature>
<dbReference type="PANTHER" id="PTHR46265:SF2">
    <property type="entry name" value="RHO GTPASE-ACTIVATING PROTEIN 7"/>
    <property type="match status" value="1"/>
</dbReference>
<dbReference type="PANTHER" id="PTHR46265">
    <property type="entry name" value="RHO GTPASE-ACTIVATING PROTEIN 7"/>
    <property type="match status" value="1"/>
</dbReference>
<dbReference type="EMBL" id="LR743588">
    <property type="protein sequence ID" value="CAA2614249.1"/>
    <property type="molecule type" value="Genomic_DNA"/>
</dbReference>
<dbReference type="OrthoDB" id="784967at2759"/>
<gene>
    <name evidence="2" type="ORF">SI7747_01000641</name>
    <name evidence="3" type="ORF">SI8410_01000725</name>
</gene>
<dbReference type="Proteomes" id="UP000663760">
    <property type="component" value="Chromosome 1"/>
</dbReference>